<comment type="similarity">
    <text evidence="1">Belongs to the aldo/keto reductase family.</text>
</comment>
<keyword evidence="2" id="KW-0521">NADP</keyword>
<dbReference type="Gene3D" id="3.20.20.100">
    <property type="entry name" value="NADP-dependent oxidoreductase domain"/>
    <property type="match status" value="1"/>
</dbReference>
<dbReference type="SUPFAM" id="SSF51430">
    <property type="entry name" value="NAD(P)-linked oxidoreductase"/>
    <property type="match status" value="1"/>
</dbReference>
<comment type="caution">
    <text evidence="5">The sequence shown here is derived from an EMBL/GenBank/DDBJ whole genome shotgun (WGS) entry which is preliminary data.</text>
</comment>
<protein>
    <submittedName>
        <fullName evidence="5">Aldo/keto reductase</fullName>
    </submittedName>
</protein>
<gene>
    <name evidence="5" type="ORF">HYQ42_01215</name>
</gene>
<evidence type="ECO:0000256" key="2">
    <source>
        <dbReference type="ARBA" id="ARBA00022857"/>
    </source>
</evidence>
<organism evidence="5 6">
    <name type="scientific">Ruoffia tabacinasalis</name>
    <dbReference type="NCBI Taxonomy" id="87458"/>
    <lineage>
        <taxon>Bacteria</taxon>
        <taxon>Bacillati</taxon>
        <taxon>Bacillota</taxon>
        <taxon>Bacilli</taxon>
        <taxon>Lactobacillales</taxon>
        <taxon>Aerococcaceae</taxon>
        <taxon>Ruoffia</taxon>
    </lineage>
</organism>
<dbReference type="Proteomes" id="UP000823401">
    <property type="component" value="Unassembled WGS sequence"/>
</dbReference>
<evidence type="ECO:0000259" key="4">
    <source>
        <dbReference type="Pfam" id="PF00248"/>
    </source>
</evidence>
<evidence type="ECO:0000256" key="1">
    <source>
        <dbReference type="ARBA" id="ARBA00007905"/>
    </source>
</evidence>
<keyword evidence="3" id="KW-0560">Oxidoreductase</keyword>
<feature type="domain" description="NADP-dependent oxidoreductase" evidence="4">
    <location>
        <begin position="19"/>
        <end position="270"/>
    </location>
</feature>
<dbReference type="Pfam" id="PF00248">
    <property type="entry name" value="Aldo_ket_red"/>
    <property type="match status" value="1"/>
</dbReference>
<dbReference type="PROSITE" id="PS00062">
    <property type="entry name" value="ALDOKETO_REDUCTASE_2"/>
    <property type="match status" value="1"/>
</dbReference>
<sequence length="276" mass="31354">MTQLKEVFTFSNGLEIPAIGLGTWQMSSEEAEQMTAYALNNGYIHIDTARTYGNEEGVGKGMKASGVNREDFFLTTKVSAFSKTYDEAKKDIEDSLTALDTEYLDLVIIHAPRPWDKMHSDGPIEKLYFEENLQVWRALEEAYEAGKVKAIGVSNFEIEDLVNLLENVKIKPMLNQIKYHIGFRDEQLVQYCQENDIIVEAYSPIGTGKLLNNPDIQKIADKYNKSTAQIAIRYCYQKGLVVLPKSVHEEYVDNNADLDFEILAGDMDYLNRLVIN</sequence>
<evidence type="ECO:0000256" key="3">
    <source>
        <dbReference type="ARBA" id="ARBA00023002"/>
    </source>
</evidence>
<dbReference type="CDD" id="cd19071">
    <property type="entry name" value="AKR_AKR1-5-like"/>
    <property type="match status" value="1"/>
</dbReference>
<dbReference type="RefSeq" id="WP_197103417.1">
    <property type="nucleotide sequence ID" value="NZ_JACCEL010000002.1"/>
</dbReference>
<evidence type="ECO:0000313" key="5">
    <source>
        <dbReference type="EMBL" id="MBG9977390.1"/>
    </source>
</evidence>
<dbReference type="PRINTS" id="PR00069">
    <property type="entry name" value="ALDKETRDTASE"/>
</dbReference>
<dbReference type="InterPro" id="IPR036812">
    <property type="entry name" value="NAD(P)_OxRdtase_dom_sf"/>
</dbReference>
<dbReference type="InterPro" id="IPR023210">
    <property type="entry name" value="NADP_OxRdtase_dom"/>
</dbReference>
<dbReference type="InterPro" id="IPR018170">
    <property type="entry name" value="Aldo/ket_reductase_CS"/>
</dbReference>
<dbReference type="PANTHER" id="PTHR43827:SF3">
    <property type="entry name" value="NADP-DEPENDENT OXIDOREDUCTASE DOMAIN-CONTAINING PROTEIN"/>
    <property type="match status" value="1"/>
</dbReference>
<proteinExistence type="inferred from homology"/>
<dbReference type="EMBL" id="JACCEL010000002">
    <property type="protein sequence ID" value="MBG9977390.1"/>
    <property type="molecule type" value="Genomic_DNA"/>
</dbReference>
<name>A0ABS0LGJ4_9LACT</name>
<dbReference type="InterPro" id="IPR020471">
    <property type="entry name" value="AKR"/>
</dbReference>
<accession>A0ABS0LGJ4</accession>
<reference evidence="5 6" key="1">
    <citation type="submission" date="2020-07" db="EMBL/GenBank/DDBJ databases">
        <title>Facklamia lactis sp. nov., isolated from raw milk.</title>
        <authorList>
            <person name="Doll E.V."/>
            <person name="Huptas C."/>
            <person name="Staib L."/>
            <person name="Wenning M."/>
            <person name="Scherer S."/>
        </authorList>
    </citation>
    <scope>NUCLEOTIDE SEQUENCE [LARGE SCALE GENOMIC DNA]</scope>
    <source>
        <strain evidence="5 6">DSM 104272</strain>
    </source>
</reference>
<keyword evidence="6" id="KW-1185">Reference proteome</keyword>
<evidence type="ECO:0000313" key="6">
    <source>
        <dbReference type="Proteomes" id="UP000823401"/>
    </source>
</evidence>
<dbReference type="PIRSF" id="PIRSF000097">
    <property type="entry name" value="AKR"/>
    <property type="match status" value="1"/>
</dbReference>
<dbReference type="PANTHER" id="PTHR43827">
    <property type="entry name" value="2,5-DIKETO-D-GLUCONIC ACID REDUCTASE"/>
    <property type="match status" value="1"/>
</dbReference>